<organism evidence="1 2">
    <name type="scientific">Novosphingobium aromaticivorans (strain ATCC 700278 / DSM 12444 / CCUG 56034 / CIP 105152 / NBRC 16084 / F199)</name>
    <dbReference type="NCBI Taxonomy" id="279238"/>
    <lineage>
        <taxon>Bacteria</taxon>
        <taxon>Pseudomonadati</taxon>
        <taxon>Pseudomonadota</taxon>
        <taxon>Alphaproteobacteria</taxon>
        <taxon>Sphingomonadales</taxon>
        <taxon>Sphingomonadaceae</taxon>
        <taxon>Novosphingobium</taxon>
    </lineage>
</organism>
<dbReference type="eggNOG" id="ENOG5032HTG">
    <property type="taxonomic scope" value="Bacteria"/>
</dbReference>
<dbReference type="HOGENOM" id="CLU_387243_0_0_5"/>
<dbReference type="STRING" id="279238.Saro_2744"/>
<dbReference type="KEGG" id="nar:Saro_2744"/>
<proteinExistence type="predicted"/>
<evidence type="ECO:0000313" key="1">
    <source>
        <dbReference type="EMBL" id="ABD27180.1"/>
    </source>
</evidence>
<dbReference type="EMBL" id="CP000248">
    <property type="protein sequence ID" value="ABD27180.1"/>
    <property type="molecule type" value="Genomic_DNA"/>
</dbReference>
<accession>Q2G4P3</accession>
<name>Q2G4P3_NOVAD</name>
<dbReference type="Proteomes" id="UP000009134">
    <property type="component" value="Chromosome"/>
</dbReference>
<dbReference type="AlphaFoldDB" id="Q2G4P3"/>
<keyword evidence="2" id="KW-1185">Reference proteome</keyword>
<protein>
    <submittedName>
        <fullName evidence="1">Uncharacterized protein</fullName>
    </submittedName>
</protein>
<dbReference type="RefSeq" id="WP_011446386.1">
    <property type="nucleotide sequence ID" value="NC_007794.1"/>
</dbReference>
<reference evidence="2" key="1">
    <citation type="submission" date="2006-01" db="EMBL/GenBank/DDBJ databases">
        <title>Complete sequence of Novosphingobium aromaticivorans DSM 12444.</title>
        <authorList>
            <consortium name="US DOE Joint Genome Institute"/>
            <person name="Copeland A."/>
            <person name="Lucas S."/>
            <person name="Lapidus A."/>
            <person name="Barry K."/>
            <person name="Detter J.C."/>
            <person name="Glavina T."/>
            <person name="Hammon N."/>
            <person name="Israni S."/>
            <person name="Pitluck S."/>
            <person name="Chain P."/>
            <person name="Malfatti S."/>
            <person name="Shin M."/>
            <person name="Vergez L."/>
            <person name="Schmutz J."/>
            <person name="Larimer F."/>
            <person name="Land M."/>
            <person name="Kyrpides N."/>
            <person name="Ivanova N."/>
            <person name="Fredrickson J."/>
            <person name="Balkwill D."/>
            <person name="Romine M.F."/>
            <person name="Richardson P."/>
        </authorList>
    </citation>
    <scope>NUCLEOTIDE SEQUENCE [LARGE SCALE GENOMIC DNA]</scope>
    <source>
        <strain evidence="2">ATCC 700278 / DSM 12444 / CCUG 56034 / CIP 105152 / NBRC 16084 / F199</strain>
    </source>
</reference>
<sequence>MSTVNYFGFDPNAPSVALIAGPEFRDDFTTSGNLNGRPGWFIETRPTFSGQANALSSANGKAGGTTGSAAFALHTASVETVRVQFKVGAYGAALHHHVNIAAVDAERDWLNINVSTTVSSGLQTGTITFAKVVNGASLSNIAILQQWRAELGDTLESDFTEVAGVKYWTCYLNGQQAGAPVDITSWGGAFTKKHGIIGNIASSTDSFQITDPATQVALRLFMPGRTIYRNSDGSVTWRIKVYYTGPDPDALYATVYDLSTGSEVAVSGLTDVALSSFAAASGTATGTLTATSSQVSSGGPFFVRVTRKRLSALLGANTSVVDGPYQTVGEIDIANGQSLAVAAFSQTLTTATYSQPTNCWHLEGVPTNGSTLGASYTRRLRPVSGNTSTAALANVVKTVSSVNLTIASGGVSGTAIAVRGAGSVCQAALKESIDRAGGRIHFVHHVDGQSDVTTAQASYIAALQAIYDDLDAYNGTPVKVLLHPIASCWKNSTGNDEQWQDMRRLHWKLTQDYPSRYFLGAFTLDCQHFDSLHFNGDGYGVMNTRAGWARAKARGDVANDRNGPSLYSVTRVDAQTVYCVYDLNGADSLELVNTAYASEYHGGMSFSTAATKSGGTIATKLYPTGATVDASPTGTRQGITFTFAANTFPGTVYAWGAYGKNPFNPNDNNTNTDPINLDLANKASMIRGVYSDGMKVALRPRFTTDSLDYLSAA</sequence>
<gene>
    <name evidence="1" type="ordered locus">Saro_2744</name>
</gene>
<evidence type="ECO:0000313" key="2">
    <source>
        <dbReference type="Proteomes" id="UP000009134"/>
    </source>
</evidence>